<dbReference type="InterPro" id="IPR013507">
    <property type="entry name" value="DNA_mismatch_S5_2-like"/>
</dbReference>
<evidence type="ECO:0000256" key="3">
    <source>
        <dbReference type="SAM" id="MobiDB-lite"/>
    </source>
</evidence>
<dbReference type="CDD" id="cd16926">
    <property type="entry name" value="HATPase_MutL-MLH-PMS-like"/>
    <property type="match status" value="1"/>
</dbReference>
<dbReference type="InterPro" id="IPR020568">
    <property type="entry name" value="Ribosomal_Su5_D2-typ_SF"/>
</dbReference>
<dbReference type="Pfam" id="PF13589">
    <property type="entry name" value="HATPase_c_3"/>
    <property type="match status" value="1"/>
</dbReference>
<organism evidence="4 5">
    <name type="scientific">Pristionchus pacificus</name>
    <name type="common">Parasitic nematode worm</name>
    <dbReference type="NCBI Taxonomy" id="54126"/>
    <lineage>
        <taxon>Eukaryota</taxon>
        <taxon>Metazoa</taxon>
        <taxon>Ecdysozoa</taxon>
        <taxon>Nematoda</taxon>
        <taxon>Chromadorea</taxon>
        <taxon>Rhabditida</taxon>
        <taxon>Rhabditina</taxon>
        <taxon>Diplogasteromorpha</taxon>
        <taxon>Diplogasteroidea</taxon>
        <taxon>Neodiplogasteridae</taxon>
        <taxon>Pristionchus</taxon>
    </lineage>
</organism>
<dbReference type="SMART" id="SM01340">
    <property type="entry name" value="DNA_mis_repair"/>
    <property type="match status" value="1"/>
</dbReference>
<dbReference type="Pfam" id="PF01119">
    <property type="entry name" value="DNA_mis_repair"/>
    <property type="match status" value="1"/>
</dbReference>
<feature type="region of interest" description="Disordered" evidence="3">
    <location>
        <begin position="584"/>
        <end position="606"/>
    </location>
</feature>
<dbReference type="PROSITE" id="PS00058">
    <property type="entry name" value="DNA_MISMATCH_REPAIR_1"/>
    <property type="match status" value="1"/>
</dbReference>
<dbReference type="InterPro" id="IPR037198">
    <property type="entry name" value="MutL_C_sf"/>
</dbReference>
<feature type="region of interest" description="Disordered" evidence="3">
    <location>
        <begin position="673"/>
        <end position="692"/>
    </location>
</feature>
<dbReference type="FunFam" id="3.30.1370.100:FF:000001">
    <property type="entry name" value="Mismatch repair endonuclease pms1, putative"/>
    <property type="match status" value="1"/>
</dbReference>
<dbReference type="SMART" id="SM00853">
    <property type="entry name" value="MutL_C"/>
    <property type="match status" value="1"/>
</dbReference>
<evidence type="ECO:0000256" key="2">
    <source>
        <dbReference type="ARBA" id="ARBA00022763"/>
    </source>
</evidence>
<dbReference type="GO" id="GO:0030983">
    <property type="term" value="F:mismatched DNA binding"/>
    <property type="evidence" value="ECO:0007669"/>
    <property type="project" value="InterPro"/>
</dbReference>
<feature type="region of interest" description="Disordered" evidence="3">
    <location>
        <begin position="498"/>
        <end position="532"/>
    </location>
</feature>
<dbReference type="Gene3D" id="3.30.565.10">
    <property type="entry name" value="Histidine kinase-like ATPase, C-terminal domain"/>
    <property type="match status" value="1"/>
</dbReference>
<name>A0A2A6BMV3_PRIPA</name>
<dbReference type="Proteomes" id="UP000005239">
    <property type="component" value="Unassembled WGS sequence"/>
</dbReference>
<dbReference type="PANTHER" id="PTHR10073:SF52">
    <property type="entry name" value="MISMATCH REPAIR ENDONUCLEASE PMS2"/>
    <property type="match status" value="1"/>
</dbReference>
<dbReference type="Gene3D" id="3.30.1540.20">
    <property type="entry name" value="MutL, C-terminal domain, dimerisation subdomain"/>
    <property type="match status" value="1"/>
</dbReference>
<evidence type="ECO:0000313" key="4">
    <source>
        <dbReference type="EnsemblMetazoa" id="PPA11041.1"/>
    </source>
</evidence>
<dbReference type="InterPro" id="IPR038973">
    <property type="entry name" value="MutL/Mlh/Pms-like"/>
</dbReference>
<dbReference type="GO" id="GO:0032389">
    <property type="term" value="C:MutLalpha complex"/>
    <property type="evidence" value="ECO:0000318"/>
    <property type="project" value="GO_Central"/>
</dbReference>
<accession>A0A2A6BMV3</accession>
<dbReference type="InterPro" id="IPR014721">
    <property type="entry name" value="Ribsml_uS5_D2-typ_fold_subgr"/>
</dbReference>
<comment type="similarity">
    <text evidence="1">Belongs to the DNA mismatch repair MutL/HexB family.</text>
</comment>
<protein>
    <submittedName>
        <fullName evidence="4">Uncharacterized protein</fullName>
    </submittedName>
</protein>
<dbReference type="EnsemblMetazoa" id="PPA11041.1">
    <property type="protein sequence ID" value="PPA11041.1"/>
    <property type="gene ID" value="WBGene00100595"/>
</dbReference>
<accession>A0A8R1YCG7</accession>
<feature type="compositionally biased region" description="Basic and acidic residues" evidence="3">
    <location>
        <begin position="718"/>
        <end position="734"/>
    </location>
</feature>
<dbReference type="PANTHER" id="PTHR10073">
    <property type="entry name" value="DNA MISMATCH REPAIR PROTEIN MLH, PMS, MUTL"/>
    <property type="match status" value="1"/>
</dbReference>
<dbReference type="InterPro" id="IPR002099">
    <property type="entry name" value="MutL/Mlh/PMS"/>
</dbReference>
<dbReference type="GO" id="GO:0005524">
    <property type="term" value="F:ATP binding"/>
    <property type="evidence" value="ECO:0007669"/>
    <property type="project" value="InterPro"/>
</dbReference>
<feature type="region of interest" description="Disordered" evidence="3">
    <location>
        <begin position="621"/>
        <end position="645"/>
    </location>
</feature>
<dbReference type="InterPro" id="IPR042121">
    <property type="entry name" value="MutL_C_regsub"/>
</dbReference>
<reference evidence="4" key="2">
    <citation type="submission" date="2022-06" db="UniProtKB">
        <authorList>
            <consortium name="EnsemblMetazoa"/>
        </authorList>
    </citation>
    <scope>IDENTIFICATION</scope>
    <source>
        <strain evidence="4">PS312</strain>
    </source>
</reference>
<dbReference type="InterPro" id="IPR036890">
    <property type="entry name" value="HATPase_C_sf"/>
</dbReference>
<feature type="region of interest" description="Disordered" evidence="3">
    <location>
        <begin position="423"/>
        <end position="452"/>
    </location>
</feature>
<dbReference type="InterPro" id="IPR014790">
    <property type="entry name" value="MutL_C"/>
</dbReference>
<evidence type="ECO:0000256" key="1">
    <source>
        <dbReference type="ARBA" id="ARBA00006082"/>
    </source>
</evidence>
<reference evidence="5" key="1">
    <citation type="journal article" date="2008" name="Nat. Genet.">
        <title>The Pristionchus pacificus genome provides a unique perspective on nematode lifestyle and parasitism.</title>
        <authorList>
            <person name="Dieterich C."/>
            <person name="Clifton S.W."/>
            <person name="Schuster L.N."/>
            <person name="Chinwalla A."/>
            <person name="Delehaunty K."/>
            <person name="Dinkelacker I."/>
            <person name="Fulton L."/>
            <person name="Fulton R."/>
            <person name="Godfrey J."/>
            <person name="Minx P."/>
            <person name="Mitreva M."/>
            <person name="Roeseler W."/>
            <person name="Tian H."/>
            <person name="Witte H."/>
            <person name="Yang S.P."/>
            <person name="Wilson R.K."/>
            <person name="Sommer R.J."/>
        </authorList>
    </citation>
    <scope>NUCLEOTIDE SEQUENCE [LARGE SCALE GENOMIC DNA]</scope>
    <source>
        <strain evidence="5">PS312</strain>
    </source>
</reference>
<dbReference type="InterPro" id="IPR042120">
    <property type="entry name" value="MutL_C_dimsub"/>
</dbReference>
<dbReference type="AlphaFoldDB" id="A0A2A6BMV3"/>
<feature type="compositionally biased region" description="Low complexity" evidence="3">
    <location>
        <begin position="435"/>
        <end position="447"/>
    </location>
</feature>
<dbReference type="GO" id="GO:0016887">
    <property type="term" value="F:ATP hydrolysis activity"/>
    <property type="evidence" value="ECO:0000318"/>
    <property type="project" value="GO_Central"/>
</dbReference>
<gene>
    <name evidence="4" type="primary">WBGene00100595</name>
</gene>
<dbReference type="SUPFAM" id="SSF55874">
    <property type="entry name" value="ATPase domain of HSP90 chaperone/DNA topoisomerase II/histidine kinase"/>
    <property type="match status" value="1"/>
</dbReference>
<dbReference type="GO" id="GO:0140664">
    <property type="term" value="F:ATP-dependent DNA damage sensor activity"/>
    <property type="evidence" value="ECO:0007669"/>
    <property type="project" value="InterPro"/>
</dbReference>
<dbReference type="OrthoDB" id="10254304at2759"/>
<proteinExistence type="inferred from homology"/>
<dbReference type="GO" id="GO:0006298">
    <property type="term" value="P:mismatch repair"/>
    <property type="evidence" value="ECO:0000318"/>
    <property type="project" value="GO_Central"/>
</dbReference>
<keyword evidence="2" id="KW-0227">DNA damage</keyword>
<dbReference type="Gene3D" id="3.30.1370.100">
    <property type="entry name" value="MutL, C-terminal domain, regulatory subdomain"/>
    <property type="match status" value="1"/>
</dbReference>
<feature type="region of interest" description="Disordered" evidence="3">
    <location>
        <begin position="718"/>
        <end position="742"/>
    </location>
</feature>
<dbReference type="CDD" id="cd03484">
    <property type="entry name" value="MutL_Trans_hPMS_2_like"/>
    <property type="match status" value="1"/>
</dbReference>
<dbReference type="Pfam" id="PF08676">
    <property type="entry name" value="MutL_C"/>
    <property type="match status" value="1"/>
</dbReference>
<dbReference type="SUPFAM" id="SSF118116">
    <property type="entry name" value="DNA mismatch repair protein MutL"/>
    <property type="match status" value="1"/>
</dbReference>
<evidence type="ECO:0000313" key="5">
    <source>
        <dbReference type="Proteomes" id="UP000005239"/>
    </source>
</evidence>
<dbReference type="FunFam" id="3.30.565.10:FF:000017">
    <property type="entry name" value="PMS1 homolog 1, mismatch repair system component"/>
    <property type="match status" value="1"/>
</dbReference>
<feature type="compositionally biased region" description="Gly residues" evidence="3">
    <location>
        <begin position="590"/>
        <end position="600"/>
    </location>
</feature>
<keyword evidence="5" id="KW-1185">Reference proteome</keyword>
<dbReference type="Gene3D" id="3.30.230.10">
    <property type="match status" value="1"/>
</dbReference>
<dbReference type="InterPro" id="IPR014762">
    <property type="entry name" value="DNA_mismatch_repair_CS"/>
</dbReference>
<sequence>MRKPPRELANIVSRRMEDETAVHDENAPVPSTATTVKMLPRSVATQICTSQVIISAAGAVRQLLDNAMDAKAKNIEVNTLNFGIDSIRVSDDGTGIEERNFDSLCKRHATSKITEYDDLLALSTLGFRGEALNALCALGSVTITTRTADKDVATRLHFDHSGVIEKREAVPMEMGTTVEVRSLFTTLPVRRKEFERSAKRDFHKVVGVVQEFALATPSVRFNVYSELATVGRRYHALSTPGGDASLSQVITELFGGSEAKNEVIEIHSDETTMEGGGLEEGQVDEETVKEAREMRLDGFVSSPLHDNGRTSSERQFVYVNGRPVDYPKVCRAVNEIYQVHNRRQYPTLVLKITMPAEWVDVNVTPDKRLVFCQKERALLYSIRSTITAAFKPYENLMASLEKKSTEVKKEVFSQSFATSPVVKSPAKSQKRKYPSVDSDAADSSMRSDCSEINETDRMNSVLEDLHANDWGLGGGGGAGWRTGGGSDKHRSAARPKLVYHTAKGPSDRPDTISPDGSSRDTVAPSPIDEVDPMGTVVSINTMEPGGFRSREICQPQTKKSKTLPTASSMGMRTLQSFSFKITPHVSSQQGEGGGGGGGGEVEGENRMDMDARRRIVNRSYDEEREREDELIGGMHNDEPEPANRQESGHVATNIEVLSQQSIKQEVLSQSFRGTVEDEREDTVEQMGDRSKFTATRKEQKLKCSLDGILKMREKLTNRMEEEKEKEEGLEELKEGPSAVNEAAAEEQLRRAIRKSDFADMEIVGQFNSGFIITKLNGHLFIVDQHASDEKANFEKFQKSAVVKNQETIRPQPLSMGAVAETIVRDNIGIFNASGFRFVFPEDGSGAQLVSLPVVHGASFDRKDIDELISSLTVHPGVMVRPSKLNKVFASKACRSSVMIGARLTKEKMKTIVNQLGKLDHPWSCPHGRPTLRHLANLKKLEDIE</sequence>
<dbReference type="NCBIfam" id="TIGR00585">
    <property type="entry name" value="mutl"/>
    <property type="match status" value="1"/>
</dbReference>
<dbReference type="SUPFAM" id="SSF54211">
    <property type="entry name" value="Ribosomal protein S5 domain 2-like"/>
    <property type="match status" value="1"/>
</dbReference>